<evidence type="ECO:0000313" key="2">
    <source>
        <dbReference type="EMBL" id="OAI19811.1"/>
    </source>
</evidence>
<dbReference type="Pfam" id="PF08808">
    <property type="entry name" value="RES"/>
    <property type="match status" value="1"/>
</dbReference>
<reference evidence="3" key="1">
    <citation type="submission" date="2016-03" db="EMBL/GenBank/DDBJ databases">
        <authorList>
            <person name="Heylen K."/>
            <person name="De Vos P."/>
            <person name="Vekeman B."/>
        </authorList>
    </citation>
    <scope>NUCLEOTIDE SEQUENCE [LARGE SCALE GENOMIC DNA]</scope>
    <source>
        <strain evidence="3">R-45383</strain>
    </source>
</reference>
<name>A0A177NPL5_9GAMM</name>
<dbReference type="AlphaFoldDB" id="A0A177NPL5"/>
<organism evidence="2 3">
    <name type="scientific">Methylomonas koyamae</name>
    <dbReference type="NCBI Taxonomy" id="702114"/>
    <lineage>
        <taxon>Bacteria</taxon>
        <taxon>Pseudomonadati</taxon>
        <taxon>Pseudomonadota</taxon>
        <taxon>Gammaproteobacteria</taxon>
        <taxon>Methylococcales</taxon>
        <taxon>Methylococcaceae</taxon>
        <taxon>Methylomonas</taxon>
    </lineage>
</organism>
<comment type="caution">
    <text evidence="2">The sequence shown here is derived from an EMBL/GenBank/DDBJ whole genome shotgun (WGS) entry which is preliminary data.</text>
</comment>
<accession>A0A177NPL5</accession>
<dbReference type="Proteomes" id="UP000077628">
    <property type="component" value="Unassembled WGS sequence"/>
</dbReference>
<protein>
    <recommendedName>
        <fullName evidence="1">RES domain-containing protein</fullName>
    </recommendedName>
</protein>
<proteinExistence type="predicted"/>
<feature type="domain" description="RES" evidence="1">
    <location>
        <begin position="75"/>
        <end position="204"/>
    </location>
</feature>
<gene>
    <name evidence="2" type="ORF">A1355_03615</name>
</gene>
<sequence>MAVNRITWLPCWRLVPSRFPPDGLFDRVAAPADLDIVFAIEALTNDRLREQAGDIRLVAPEDRIAGPGTTPIMAAFTHLNPEGSRFSDGSYGVYYAAYDLDTAIAETCFHRARFLSATRQAPLDIDMRSYASDLDADLHDIRGRQAEWPEIYAADTSAYAAAQRLAKQVRDACGNGLAYASVRNPGGDCVAVFKPRLLAPVKQGAHFCYVWDGERIKAVYKKELYSPDRSAFSEN</sequence>
<keyword evidence="3" id="KW-1185">Reference proteome</keyword>
<dbReference type="SMART" id="SM00953">
    <property type="entry name" value="RES"/>
    <property type="match status" value="1"/>
</dbReference>
<evidence type="ECO:0000259" key="1">
    <source>
        <dbReference type="SMART" id="SM00953"/>
    </source>
</evidence>
<dbReference type="STRING" id="702114.A1355_03615"/>
<dbReference type="EMBL" id="LUUK01000153">
    <property type="protein sequence ID" value="OAI19811.1"/>
    <property type="molecule type" value="Genomic_DNA"/>
</dbReference>
<evidence type="ECO:0000313" key="3">
    <source>
        <dbReference type="Proteomes" id="UP000077628"/>
    </source>
</evidence>
<dbReference type="InterPro" id="IPR014914">
    <property type="entry name" value="RES_dom"/>
</dbReference>